<evidence type="ECO:0000313" key="1">
    <source>
        <dbReference type="EMBL" id="KAI0069019.1"/>
    </source>
</evidence>
<proteinExistence type="predicted"/>
<name>A0ACB8TKP4_9AGAM</name>
<protein>
    <submittedName>
        <fullName evidence="1">Uncharacterized protein</fullName>
    </submittedName>
</protein>
<evidence type="ECO:0000313" key="2">
    <source>
        <dbReference type="Proteomes" id="UP000814140"/>
    </source>
</evidence>
<organism evidence="1 2">
    <name type="scientific">Artomyces pyxidatus</name>
    <dbReference type="NCBI Taxonomy" id="48021"/>
    <lineage>
        <taxon>Eukaryota</taxon>
        <taxon>Fungi</taxon>
        <taxon>Dikarya</taxon>
        <taxon>Basidiomycota</taxon>
        <taxon>Agaricomycotina</taxon>
        <taxon>Agaricomycetes</taxon>
        <taxon>Russulales</taxon>
        <taxon>Auriscalpiaceae</taxon>
        <taxon>Artomyces</taxon>
    </lineage>
</organism>
<feature type="non-terminal residue" evidence="1">
    <location>
        <position position="137"/>
    </location>
</feature>
<reference evidence="1" key="2">
    <citation type="journal article" date="2022" name="New Phytol.">
        <title>Evolutionary transition to the ectomycorrhizal habit in the genomes of a hyperdiverse lineage of mushroom-forming fungi.</title>
        <authorList>
            <person name="Looney B."/>
            <person name="Miyauchi S."/>
            <person name="Morin E."/>
            <person name="Drula E."/>
            <person name="Courty P.E."/>
            <person name="Kohler A."/>
            <person name="Kuo A."/>
            <person name="LaButti K."/>
            <person name="Pangilinan J."/>
            <person name="Lipzen A."/>
            <person name="Riley R."/>
            <person name="Andreopoulos W."/>
            <person name="He G."/>
            <person name="Johnson J."/>
            <person name="Nolan M."/>
            <person name="Tritt A."/>
            <person name="Barry K.W."/>
            <person name="Grigoriev I.V."/>
            <person name="Nagy L.G."/>
            <person name="Hibbett D."/>
            <person name="Henrissat B."/>
            <person name="Matheny P.B."/>
            <person name="Labbe J."/>
            <person name="Martin F.M."/>
        </authorList>
    </citation>
    <scope>NUCLEOTIDE SEQUENCE</scope>
    <source>
        <strain evidence="1">HHB10654</strain>
    </source>
</reference>
<comment type="caution">
    <text evidence="1">The sequence shown here is derived from an EMBL/GenBank/DDBJ whole genome shotgun (WGS) entry which is preliminary data.</text>
</comment>
<sequence length="137" mass="15268">MGWSKVAGRRDGMVAEDARTSERRTGTEAKYIRGRWRRVREPNHVNGVRSRDAASAPRSHGAPGNSRYAHMHPRQATDRKLNSPKSQIQIQITVHIPTRPRIPCDSRPPATPGPSITAGVNPFKVQHPLYANAMCMN</sequence>
<gene>
    <name evidence="1" type="ORF">BV25DRAFT_1817945</name>
</gene>
<reference evidence="1" key="1">
    <citation type="submission" date="2021-03" db="EMBL/GenBank/DDBJ databases">
        <authorList>
            <consortium name="DOE Joint Genome Institute"/>
            <person name="Ahrendt S."/>
            <person name="Looney B.P."/>
            <person name="Miyauchi S."/>
            <person name="Morin E."/>
            <person name="Drula E."/>
            <person name="Courty P.E."/>
            <person name="Chicoki N."/>
            <person name="Fauchery L."/>
            <person name="Kohler A."/>
            <person name="Kuo A."/>
            <person name="Labutti K."/>
            <person name="Pangilinan J."/>
            <person name="Lipzen A."/>
            <person name="Riley R."/>
            <person name="Andreopoulos W."/>
            <person name="He G."/>
            <person name="Johnson J."/>
            <person name="Barry K.W."/>
            <person name="Grigoriev I.V."/>
            <person name="Nagy L."/>
            <person name="Hibbett D."/>
            <person name="Henrissat B."/>
            <person name="Matheny P.B."/>
            <person name="Labbe J."/>
            <person name="Martin F."/>
        </authorList>
    </citation>
    <scope>NUCLEOTIDE SEQUENCE</scope>
    <source>
        <strain evidence="1">HHB10654</strain>
    </source>
</reference>
<dbReference type="Proteomes" id="UP000814140">
    <property type="component" value="Unassembled WGS sequence"/>
</dbReference>
<dbReference type="EMBL" id="MU277187">
    <property type="protein sequence ID" value="KAI0069019.1"/>
    <property type="molecule type" value="Genomic_DNA"/>
</dbReference>
<accession>A0ACB8TKP4</accession>
<keyword evidence="2" id="KW-1185">Reference proteome</keyword>